<comment type="caution">
    <text evidence="2">The sequence shown here is derived from an EMBL/GenBank/DDBJ whole genome shotgun (WGS) entry which is preliminary data.</text>
</comment>
<dbReference type="Pfam" id="PF00078">
    <property type="entry name" value="RVT_1"/>
    <property type="match status" value="1"/>
</dbReference>
<evidence type="ECO:0000313" key="3">
    <source>
        <dbReference type="Proteomes" id="UP001633002"/>
    </source>
</evidence>
<accession>A0ABD3HUC7</accession>
<dbReference type="PANTHER" id="PTHR19446">
    <property type="entry name" value="REVERSE TRANSCRIPTASES"/>
    <property type="match status" value="1"/>
</dbReference>
<keyword evidence="3" id="KW-1185">Reference proteome</keyword>
<evidence type="ECO:0000259" key="1">
    <source>
        <dbReference type="Pfam" id="PF00078"/>
    </source>
</evidence>
<organism evidence="2 3">
    <name type="scientific">Riccia sorocarpa</name>
    <dbReference type="NCBI Taxonomy" id="122646"/>
    <lineage>
        <taxon>Eukaryota</taxon>
        <taxon>Viridiplantae</taxon>
        <taxon>Streptophyta</taxon>
        <taxon>Embryophyta</taxon>
        <taxon>Marchantiophyta</taxon>
        <taxon>Marchantiopsida</taxon>
        <taxon>Marchantiidae</taxon>
        <taxon>Marchantiales</taxon>
        <taxon>Ricciaceae</taxon>
        <taxon>Riccia</taxon>
    </lineage>
</organism>
<dbReference type="EMBL" id="JBJQOH010000003">
    <property type="protein sequence ID" value="KAL3695088.1"/>
    <property type="molecule type" value="Genomic_DNA"/>
</dbReference>
<gene>
    <name evidence="2" type="ORF">R1sor_008739</name>
</gene>
<protein>
    <recommendedName>
        <fullName evidence="1">Reverse transcriptase domain-containing protein</fullName>
    </recommendedName>
</protein>
<evidence type="ECO:0000313" key="2">
    <source>
        <dbReference type="EMBL" id="KAL3695088.1"/>
    </source>
</evidence>
<dbReference type="Proteomes" id="UP001633002">
    <property type="component" value="Unassembled WGS sequence"/>
</dbReference>
<reference evidence="2 3" key="1">
    <citation type="submission" date="2024-09" db="EMBL/GenBank/DDBJ databases">
        <title>Chromosome-scale assembly of Riccia sorocarpa.</title>
        <authorList>
            <person name="Paukszto L."/>
        </authorList>
    </citation>
    <scope>NUCLEOTIDE SEQUENCE [LARGE SCALE GENOMIC DNA]</scope>
    <source>
        <strain evidence="2">LP-2024</strain>
        <tissue evidence="2">Aerial parts of the thallus</tissue>
    </source>
</reference>
<dbReference type="InterPro" id="IPR000477">
    <property type="entry name" value="RT_dom"/>
</dbReference>
<dbReference type="AlphaFoldDB" id="A0ABD3HUC7"/>
<feature type="domain" description="Reverse transcriptase" evidence="1">
    <location>
        <begin position="132"/>
        <end position="217"/>
    </location>
</feature>
<name>A0ABD3HUC7_9MARC</name>
<proteinExistence type="predicted"/>
<sequence length="220" mass="25209">MARLAPISSQEGIKREVWTFYSSLYPPVPETEEAVSARHCLLQQDLPRLSPRQRLLLDEGPSDREFLDTLCLLPAGKSRGLDGMLREILLELWPFVGSLYYAATVQFWESGELPQCFKEGLLFLIPKTLDPDKLSQWRPITLLNITYKVFAKLVAIRLALVLQSIVPPEQQGFIKGRSTQNCVLAFAVMHEALKRDQKSALFFTLDQEKAYDRLLPQFLW</sequence>